<dbReference type="GO" id="GO:0008511">
    <property type="term" value="F:sodium:potassium:chloride symporter activity"/>
    <property type="evidence" value="ECO:0007669"/>
    <property type="project" value="TreeGrafter"/>
</dbReference>
<dbReference type="PANTHER" id="PTHR11827">
    <property type="entry name" value="SOLUTE CARRIER FAMILY 12, CATION COTRANSPORTERS"/>
    <property type="match status" value="1"/>
</dbReference>
<name>A0A8J2WTJ8_9CRUS</name>
<dbReference type="EMBL" id="CAKKLH010000308">
    <property type="protein sequence ID" value="CAH0110927.1"/>
    <property type="molecule type" value="Genomic_DNA"/>
</dbReference>
<evidence type="ECO:0000259" key="8">
    <source>
        <dbReference type="Pfam" id="PF03522"/>
    </source>
</evidence>
<dbReference type="Gene3D" id="1.20.1740.10">
    <property type="entry name" value="Amino acid/polyamine transporter I"/>
    <property type="match status" value="1"/>
</dbReference>
<feature type="domain" description="SLC12A transporter C-terminal" evidence="8">
    <location>
        <begin position="708"/>
        <end position="1144"/>
    </location>
</feature>
<evidence type="ECO:0000256" key="3">
    <source>
        <dbReference type="ARBA" id="ARBA00022989"/>
    </source>
</evidence>
<feature type="transmembrane region" description="Helical" evidence="6">
    <location>
        <begin position="199"/>
        <end position="221"/>
    </location>
</feature>
<keyword evidence="3 6" id="KW-1133">Transmembrane helix</keyword>
<feature type="transmembrane region" description="Helical" evidence="6">
    <location>
        <begin position="345"/>
        <end position="364"/>
    </location>
</feature>
<dbReference type="Pfam" id="PF03522">
    <property type="entry name" value="SLC12"/>
    <property type="match status" value="1"/>
</dbReference>
<feature type="transmembrane region" description="Helical" evidence="6">
    <location>
        <begin position="436"/>
        <end position="460"/>
    </location>
</feature>
<evidence type="ECO:0000256" key="5">
    <source>
        <dbReference type="SAM" id="MobiDB-lite"/>
    </source>
</evidence>
<evidence type="ECO:0000256" key="1">
    <source>
        <dbReference type="ARBA" id="ARBA00004141"/>
    </source>
</evidence>
<evidence type="ECO:0008006" key="11">
    <source>
        <dbReference type="Google" id="ProtNLM"/>
    </source>
</evidence>
<evidence type="ECO:0000259" key="7">
    <source>
        <dbReference type="Pfam" id="PF00324"/>
    </source>
</evidence>
<dbReference type="OrthoDB" id="2020542at2759"/>
<dbReference type="FunFam" id="1.20.1740.10:FF:000022">
    <property type="entry name" value="Bumetanide-sensitive na-k-cl cotransport protein"/>
    <property type="match status" value="1"/>
</dbReference>
<dbReference type="GO" id="GO:0016020">
    <property type="term" value="C:membrane"/>
    <property type="evidence" value="ECO:0007669"/>
    <property type="project" value="UniProtKB-SubCell"/>
</dbReference>
<evidence type="ECO:0000256" key="4">
    <source>
        <dbReference type="ARBA" id="ARBA00023136"/>
    </source>
</evidence>
<keyword evidence="2 6" id="KW-0812">Transmembrane</keyword>
<feature type="transmembrane region" description="Helical" evidence="6">
    <location>
        <begin position="402"/>
        <end position="424"/>
    </location>
</feature>
<feature type="region of interest" description="Disordered" evidence="5">
    <location>
        <begin position="51"/>
        <end position="72"/>
    </location>
</feature>
<evidence type="ECO:0000256" key="6">
    <source>
        <dbReference type="SAM" id="Phobius"/>
    </source>
</evidence>
<dbReference type="GO" id="GO:0006884">
    <property type="term" value="P:cell volume homeostasis"/>
    <property type="evidence" value="ECO:0007669"/>
    <property type="project" value="TreeGrafter"/>
</dbReference>
<dbReference type="GO" id="GO:1990573">
    <property type="term" value="P:potassium ion import across plasma membrane"/>
    <property type="evidence" value="ECO:0007669"/>
    <property type="project" value="TreeGrafter"/>
</dbReference>
<comment type="subcellular location">
    <subcellularLocation>
        <location evidence="1">Membrane</location>
        <topology evidence="1">Multi-pass membrane protein</topology>
    </subcellularLocation>
</comment>
<keyword evidence="4 6" id="KW-0472">Membrane</keyword>
<keyword evidence="10" id="KW-1185">Reference proteome</keyword>
<sequence>MENQHHLGVGSGNCMPNHLLEDNSNRHPQRVSRFSIQRLDTSEMMAANMPRRRASVNHGQQSNNGNSGNSRSEFVASSYITVDDINLSQPVRPSASGRSASLREHAKGVGLLPAVLDQNRYGHALKAHLRDSIRTNRTLQHHLSRETLPSLDNYQGNSVAARATLDELHLGADQGIQRGGNSGQVPVVGGLKFGWIQGVLIRCLLNIWGVMLFLRLSWVVAEAGIGQAILIVLLATAVTSLTALSMSAISTNGQIKGGGTYYMISRSLGPEFGAAIGIIFALANAVAVSLHTVGFCEALNDMLEELGVQIVDGDLNDIRIVGSVTLVVLAMIVGIGMEWEAKAQLLFMGILVVALANFIFGSFLGPSDIDKLSKGFVGYNFELLTSNFYSDYRVFDGFQQNFFSVFSIFFPAATGILAGANISGDLKDPSSAIPKGTLLAIAVTSFSYIIFAIIAGATVLRDATGIPTNYNDTAATISDYIEICSEQDCEWGLHNSFQVMTLVSAFGPLNYAGCFAATLSSALACFVSAPKVFQALCQDRLFPHLQYFAKGYGKSQEPLRAYILTFIIALACVLIAQLNIIAPLITNCYLASYALVNFSTFHIDLIQPVGWRPTFRYYNKWLSLLGCGLSVSAMFLCSWPTALVTSTVVMTLFLIVKYRKPDVNWGSSGQAQVYKTALITVQQLSNIEEHVKTYTPQILVMTGLPNMRPSLVDFAYLLCKNNSLMVCGDILKERQSHKQRSQRIKKSSHWLRAHKTKAFYSLMDNLSFPSGVGALLQATGVGKMKPNILLVGYQSEWRTHKNSEIDDYCAAINTALEMHVAVAVLRVQEGLDYTGIIGDFDMEDFSSAKQKTEGIDNPQYINTLEGSIASSAPPFTITGSANSSLSEFTLDETQGGKIRRNKIQLSPMDSNMTNITSVSTAEHRQMKKSRVMFKDPQGNDLPAEVQNSICRFRMKQKRGTIDVWWLYDDGGLSMLLPHILTTRSNWANSKLRVFCLADANEEQRSKQESMRLLLGKFRIPVSDVVVIPDMTYPPSAQTKTWFDALTKDFVRKDDDPGNLDSSVPVIKESELMAQKPKTFNFMRLRELLLQNSTNANLIVMTLPISRKGTVSGPLYMSWLETLTANMPPFLLVRGNQASVLTFYS</sequence>
<dbReference type="AlphaFoldDB" id="A0A8J2WTJ8"/>
<dbReference type="NCBIfam" id="TIGR00930">
    <property type="entry name" value="2a30"/>
    <property type="match status" value="1"/>
</dbReference>
<gene>
    <name evidence="9" type="ORF">DGAL_LOCUS14535</name>
</gene>
<dbReference type="GO" id="GO:0055064">
    <property type="term" value="P:chloride ion homeostasis"/>
    <property type="evidence" value="ECO:0007669"/>
    <property type="project" value="TreeGrafter"/>
</dbReference>
<dbReference type="InterPro" id="IPR018491">
    <property type="entry name" value="SLC12_C"/>
</dbReference>
<evidence type="ECO:0000313" key="10">
    <source>
        <dbReference type="Proteomes" id="UP000789390"/>
    </source>
</evidence>
<dbReference type="Pfam" id="PF00324">
    <property type="entry name" value="AA_permease"/>
    <property type="match status" value="1"/>
</dbReference>
<feature type="transmembrane region" description="Helical" evidence="6">
    <location>
        <begin position="621"/>
        <end position="654"/>
    </location>
</feature>
<feature type="transmembrane region" description="Helical" evidence="6">
    <location>
        <begin position="561"/>
        <end position="585"/>
    </location>
</feature>
<organism evidence="9 10">
    <name type="scientific">Daphnia galeata</name>
    <dbReference type="NCBI Taxonomy" id="27404"/>
    <lineage>
        <taxon>Eukaryota</taxon>
        <taxon>Metazoa</taxon>
        <taxon>Ecdysozoa</taxon>
        <taxon>Arthropoda</taxon>
        <taxon>Crustacea</taxon>
        <taxon>Branchiopoda</taxon>
        <taxon>Diplostraca</taxon>
        <taxon>Cladocera</taxon>
        <taxon>Anomopoda</taxon>
        <taxon>Daphniidae</taxon>
        <taxon>Daphnia</taxon>
    </lineage>
</organism>
<protein>
    <recommendedName>
        <fullName evidence="11">Bumetanide-sensitive na-k-cl cotransport protein</fullName>
    </recommendedName>
</protein>
<feature type="compositionally biased region" description="Low complexity" evidence="5">
    <location>
        <begin position="59"/>
        <end position="70"/>
    </location>
</feature>
<feature type="domain" description="Amino acid permease/ SLC12A" evidence="7">
    <location>
        <begin position="198"/>
        <end position="699"/>
    </location>
</feature>
<evidence type="ECO:0000313" key="9">
    <source>
        <dbReference type="EMBL" id="CAH0110927.1"/>
    </source>
</evidence>
<dbReference type="GO" id="GO:0055078">
    <property type="term" value="P:sodium ion homeostasis"/>
    <property type="evidence" value="ECO:0007669"/>
    <property type="project" value="TreeGrafter"/>
</dbReference>
<accession>A0A8J2WTJ8</accession>
<dbReference type="InterPro" id="IPR004842">
    <property type="entry name" value="SLC12A_fam"/>
</dbReference>
<evidence type="ECO:0000256" key="2">
    <source>
        <dbReference type="ARBA" id="ARBA00022692"/>
    </source>
</evidence>
<feature type="region of interest" description="Disordered" evidence="5">
    <location>
        <begin position="1"/>
        <end position="28"/>
    </location>
</feature>
<reference evidence="9" key="1">
    <citation type="submission" date="2021-11" db="EMBL/GenBank/DDBJ databases">
        <authorList>
            <person name="Schell T."/>
        </authorList>
    </citation>
    <scope>NUCLEOTIDE SEQUENCE</scope>
    <source>
        <strain evidence="9">M5</strain>
    </source>
</reference>
<dbReference type="Proteomes" id="UP000789390">
    <property type="component" value="Unassembled WGS sequence"/>
</dbReference>
<dbReference type="PANTHER" id="PTHR11827:SF103">
    <property type="entry name" value="SODIUM CHLORIDE COTRANSPORTER 69, ISOFORM E"/>
    <property type="match status" value="1"/>
</dbReference>
<feature type="transmembrane region" description="Helical" evidence="6">
    <location>
        <begin position="227"/>
        <end position="251"/>
    </location>
</feature>
<feature type="transmembrane region" description="Helical" evidence="6">
    <location>
        <begin position="318"/>
        <end position="338"/>
    </location>
</feature>
<feature type="transmembrane region" description="Helical" evidence="6">
    <location>
        <begin position="509"/>
        <end position="529"/>
    </location>
</feature>
<proteinExistence type="predicted"/>
<comment type="caution">
    <text evidence="9">The sequence shown here is derived from an EMBL/GenBank/DDBJ whole genome shotgun (WGS) entry which is preliminary data.</text>
</comment>
<dbReference type="GO" id="GO:0055075">
    <property type="term" value="P:potassium ion homeostasis"/>
    <property type="evidence" value="ECO:0007669"/>
    <property type="project" value="TreeGrafter"/>
</dbReference>
<dbReference type="InterPro" id="IPR004841">
    <property type="entry name" value="AA-permease/SLC12A_dom"/>
</dbReference>
<feature type="transmembrane region" description="Helical" evidence="6">
    <location>
        <begin position="272"/>
        <end position="293"/>
    </location>
</feature>